<dbReference type="EMBL" id="GBEZ01021942">
    <property type="protein sequence ID" value="JAC64851.1"/>
    <property type="molecule type" value="Transcribed_RNA"/>
</dbReference>
<name>A0A061R2T5_9CHLO</name>
<evidence type="ECO:0000313" key="1">
    <source>
        <dbReference type="EMBL" id="JAC64851.1"/>
    </source>
</evidence>
<proteinExistence type="predicted"/>
<gene>
    <name evidence="1" type="ORF">TSPGSL018_17371</name>
</gene>
<dbReference type="AlphaFoldDB" id="A0A061R2T5"/>
<organism evidence="1">
    <name type="scientific">Tetraselmis sp. GSL018</name>
    <dbReference type="NCBI Taxonomy" id="582737"/>
    <lineage>
        <taxon>Eukaryota</taxon>
        <taxon>Viridiplantae</taxon>
        <taxon>Chlorophyta</taxon>
        <taxon>core chlorophytes</taxon>
        <taxon>Chlorodendrophyceae</taxon>
        <taxon>Chlorodendrales</taxon>
        <taxon>Chlorodendraceae</taxon>
        <taxon>Tetraselmis</taxon>
    </lineage>
</organism>
<accession>A0A061R2T5</accession>
<reference evidence="1" key="1">
    <citation type="submission" date="2014-05" db="EMBL/GenBank/DDBJ databases">
        <title>The transcriptome of the halophilic microalga Tetraselmis sp. GSL018 isolated from the Great Salt Lake, Utah.</title>
        <authorList>
            <person name="Jinkerson R.E."/>
            <person name="D'Adamo S."/>
            <person name="Posewitz M.C."/>
        </authorList>
    </citation>
    <scope>NUCLEOTIDE SEQUENCE</scope>
    <source>
        <strain evidence="1">GSL018</strain>
    </source>
</reference>
<protein>
    <submittedName>
        <fullName evidence="1">Uncharacterized protein</fullName>
    </submittedName>
</protein>
<sequence>MTTFARFGQQQQRQRRKQTWRQTFASSFIRIVCSSLVICELRPGAVLLKASEAFHHLRQKRVKPLTEDQSNASTSRCVRKARFLFERKADEYILLAGGAGERS</sequence>